<dbReference type="OMA" id="DYKDWTE"/>
<keyword evidence="3" id="KW-0378">Hydrolase</keyword>
<dbReference type="InterPro" id="IPR004097">
    <property type="entry name" value="DHHA2"/>
</dbReference>
<evidence type="ECO:0000313" key="6">
    <source>
        <dbReference type="EMBL" id="CDO78237.1"/>
    </source>
</evidence>
<dbReference type="SMART" id="SM01131">
    <property type="entry name" value="DHHA2"/>
    <property type="match status" value="1"/>
</dbReference>
<keyword evidence="2" id="KW-0479">Metal-binding</keyword>
<protein>
    <recommendedName>
        <fullName evidence="5">DHHA2 domain-containing protein</fullName>
    </recommendedName>
</protein>
<dbReference type="Gene3D" id="3.10.310.20">
    <property type="entry name" value="DHHA2 domain"/>
    <property type="match status" value="1"/>
</dbReference>
<evidence type="ECO:0000256" key="1">
    <source>
        <dbReference type="ARBA" id="ARBA00001936"/>
    </source>
</evidence>
<dbReference type="Gene3D" id="3.90.1640.10">
    <property type="entry name" value="inorganic pyrophosphatase (n-terminal core)"/>
    <property type="match status" value="1"/>
</dbReference>
<dbReference type="PANTHER" id="PTHR12112:SF39">
    <property type="entry name" value="EG:152A3.5 PROTEIN (FBGN0003116_PN PROTEIN)"/>
    <property type="match status" value="1"/>
</dbReference>
<sequence>MTSESVVPSLSSFSKESKSTYLNAVQIGKGREWTVVMGNEAGDLDSISSAIAYAWYAFKVNGISAVSLTQTPRADLHLRAENLHAFELVHLNPDTDILCIDDVPVSPSQPFPSSQFALVDHNRLHPRFSRDNPDARVVAVIDHHEDEGLYKDTADPRVIVVPTGSCSSLVARLFEEHPEHMTPELATLLLCSILIDTGGLRPGGKAEEADRRAASFLIPFASALSEHERTAELVRSAPEEIPSLQKLHVALQEKKASVAHLNTLDLLRRDYKEYSLTLAHVPSREILVGLSSVPIGFKAWLPRDPEFWAQTEQFMVERGLTVLGILTSFRDTEKLGRSGKGKHRREQMYVVRDDEDLARLLFNALDECEELQLKKKTFPDFGVHKGFRSGFRARVWKQKNVDATRKTTAPIVKAIIEGRRSASNL</sequence>
<evidence type="ECO:0000256" key="2">
    <source>
        <dbReference type="ARBA" id="ARBA00022723"/>
    </source>
</evidence>
<proteinExistence type="predicted"/>
<dbReference type="GO" id="GO:0004309">
    <property type="term" value="F:exopolyphosphatase activity"/>
    <property type="evidence" value="ECO:0007669"/>
    <property type="project" value="TreeGrafter"/>
</dbReference>
<dbReference type="PANTHER" id="PTHR12112">
    <property type="entry name" value="BNIP - RELATED"/>
    <property type="match status" value="1"/>
</dbReference>
<evidence type="ECO:0000256" key="3">
    <source>
        <dbReference type="ARBA" id="ARBA00022801"/>
    </source>
</evidence>
<keyword evidence="4" id="KW-0464">Manganese</keyword>
<organism evidence="6 7">
    <name type="scientific">Pycnoporus cinnabarinus</name>
    <name type="common">Cinnabar-red polypore</name>
    <name type="synonym">Trametes cinnabarina</name>
    <dbReference type="NCBI Taxonomy" id="5643"/>
    <lineage>
        <taxon>Eukaryota</taxon>
        <taxon>Fungi</taxon>
        <taxon>Dikarya</taxon>
        <taxon>Basidiomycota</taxon>
        <taxon>Agaricomycotina</taxon>
        <taxon>Agaricomycetes</taxon>
        <taxon>Polyporales</taxon>
        <taxon>Polyporaceae</taxon>
        <taxon>Trametes</taxon>
    </lineage>
</organism>
<feature type="domain" description="DHHA2" evidence="5">
    <location>
        <begin position="248"/>
        <end position="416"/>
    </location>
</feature>
<dbReference type="GO" id="GO:0046872">
    <property type="term" value="F:metal ion binding"/>
    <property type="evidence" value="ECO:0007669"/>
    <property type="project" value="UniProtKB-KW"/>
</dbReference>
<dbReference type="HOGENOM" id="CLU_019358_1_1_1"/>
<dbReference type="GO" id="GO:0005737">
    <property type="term" value="C:cytoplasm"/>
    <property type="evidence" value="ECO:0007669"/>
    <property type="project" value="InterPro"/>
</dbReference>
<evidence type="ECO:0000256" key="4">
    <source>
        <dbReference type="ARBA" id="ARBA00023211"/>
    </source>
</evidence>
<dbReference type="AlphaFoldDB" id="A0A060SUM0"/>
<dbReference type="Proteomes" id="UP000029665">
    <property type="component" value="Unassembled WGS sequence"/>
</dbReference>
<dbReference type="Pfam" id="PF02833">
    <property type="entry name" value="DHHA2"/>
    <property type="match status" value="1"/>
</dbReference>
<dbReference type="InterPro" id="IPR038222">
    <property type="entry name" value="DHHA2_dom_sf"/>
</dbReference>
<comment type="caution">
    <text evidence="6">The sequence shown here is derived from an EMBL/GenBank/DDBJ whole genome shotgun (WGS) entry which is preliminary data.</text>
</comment>
<keyword evidence="7" id="KW-1185">Reference proteome</keyword>
<comment type="cofactor">
    <cofactor evidence="1">
        <name>Mn(2+)</name>
        <dbReference type="ChEBI" id="CHEBI:29035"/>
    </cofactor>
</comment>
<reference evidence="6" key="1">
    <citation type="submission" date="2014-01" db="EMBL/GenBank/DDBJ databases">
        <title>The genome of the white-rot fungus Pycnoporus cinnabarinus: a basidiomycete model with a versatile arsenal for lignocellulosic biomass breakdown.</title>
        <authorList>
            <person name="Levasseur A."/>
            <person name="Lomascolo A."/>
            <person name="Ruiz-Duenas F.J."/>
            <person name="Uzan E."/>
            <person name="Piumi F."/>
            <person name="Kues U."/>
            <person name="Ram A.F.J."/>
            <person name="Murat C."/>
            <person name="Haon M."/>
            <person name="Benoit I."/>
            <person name="Arfi Y."/>
            <person name="Chevret D."/>
            <person name="Drula E."/>
            <person name="Kwon M.J."/>
            <person name="Gouret P."/>
            <person name="Lesage-Meessen L."/>
            <person name="Lombard V."/>
            <person name="Mariette J."/>
            <person name="Noirot C."/>
            <person name="Park J."/>
            <person name="Patyshakuliyeva A."/>
            <person name="Wieneger R.A.B."/>
            <person name="Wosten H.A.B."/>
            <person name="Martin F."/>
            <person name="Coutinho P.M."/>
            <person name="de Vries R."/>
            <person name="Martinez A.T."/>
            <person name="Klopp C."/>
            <person name="Pontarotti P."/>
            <person name="Henrissat B."/>
            <person name="Record E."/>
        </authorList>
    </citation>
    <scope>NUCLEOTIDE SEQUENCE [LARGE SCALE GENOMIC DNA]</scope>
    <source>
        <strain evidence="6">BRFM137</strain>
    </source>
</reference>
<dbReference type="SUPFAM" id="SSF64182">
    <property type="entry name" value="DHH phosphoesterases"/>
    <property type="match status" value="1"/>
</dbReference>
<evidence type="ECO:0000259" key="5">
    <source>
        <dbReference type="SMART" id="SM01131"/>
    </source>
</evidence>
<dbReference type="STRING" id="5643.A0A060SUM0"/>
<gene>
    <name evidence="6" type="ORF">BN946_scf184681.g2</name>
</gene>
<dbReference type="InterPro" id="IPR038763">
    <property type="entry name" value="DHH_sf"/>
</dbReference>
<dbReference type="Pfam" id="PF01368">
    <property type="entry name" value="DHH"/>
    <property type="match status" value="1"/>
</dbReference>
<dbReference type="OrthoDB" id="374045at2759"/>
<name>A0A060SUM0_PYCCI</name>
<dbReference type="InterPro" id="IPR001667">
    <property type="entry name" value="DDH_dom"/>
</dbReference>
<evidence type="ECO:0000313" key="7">
    <source>
        <dbReference type="Proteomes" id="UP000029665"/>
    </source>
</evidence>
<dbReference type="EMBL" id="CCBP010000751">
    <property type="protein sequence ID" value="CDO78237.1"/>
    <property type="molecule type" value="Genomic_DNA"/>
</dbReference>
<accession>A0A060SUM0</accession>